<feature type="transmembrane region" description="Helical" evidence="6">
    <location>
        <begin position="298"/>
        <end position="319"/>
    </location>
</feature>
<dbReference type="RefSeq" id="XP_027362782.1">
    <property type="nucleotide sequence ID" value="XM_027506981.1"/>
</dbReference>
<dbReference type="Gene3D" id="1.20.1250.20">
    <property type="entry name" value="MFS general substrate transporter like domains"/>
    <property type="match status" value="1"/>
</dbReference>
<dbReference type="AlphaFoldDB" id="A0A8B8M4Y2"/>
<dbReference type="InterPro" id="IPR036259">
    <property type="entry name" value="MFS_trans_sf"/>
</dbReference>
<dbReference type="Proteomes" id="UP000694853">
    <property type="component" value="Unplaced"/>
</dbReference>
<dbReference type="PANTHER" id="PTHR11654">
    <property type="entry name" value="OLIGOPEPTIDE TRANSPORTER-RELATED"/>
    <property type="match status" value="1"/>
</dbReference>
<dbReference type="KEGG" id="aprc:113870385"/>
<keyword evidence="7" id="KW-1185">Reference proteome</keyword>
<name>A0A8B8M4Y2_ABRPR</name>
<feature type="transmembrane region" description="Helical" evidence="6">
    <location>
        <begin position="216"/>
        <end position="233"/>
    </location>
</feature>
<protein>
    <submittedName>
        <fullName evidence="8">Protein NRT1/ PTR FAMILY 2.13-like</fullName>
    </submittedName>
</protein>
<evidence type="ECO:0000256" key="4">
    <source>
        <dbReference type="ARBA" id="ARBA00022989"/>
    </source>
</evidence>
<evidence type="ECO:0000313" key="8">
    <source>
        <dbReference type="RefSeq" id="XP_027362782.1"/>
    </source>
</evidence>
<evidence type="ECO:0000256" key="2">
    <source>
        <dbReference type="ARBA" id="ARBA00005982"/>
    </source>
</evidence>
<accession>A0A8B8M4Y2</accession>
<keyword evidence="3 6" id="KW-0812">Transmembrane</keyword>
<organism evidence="7 8">
    <name type="scientific">Abrus precatorius</name>
    <name type="common">Indian licorice</name>
    <name type="synonym">Glycine abrus</name>
    <dbReference type="NCBI Taxonomy" id="3816"/>
    <lineage>
        <taxon>Eukaryota</taxon>
        <taxon>Viridiplantae</taxon>
        <taxon>Streptophyta</taxon>
        <taxon>Embryophyta</taxon>
        <taxon>Tracheophyta</taxon>
        <taxon>Spermatophyta</taxon>
        <taxon>Magnoliopsida</taxon>
        <taxon>eudicotyledons</taxon>
        <taxon>Gunneridae</taxon>
        <taxon>Pentapetalae</taxon>
        <taxon>rosids</taxon>
        <taxon>fabids</taxon>
        <taxon>Fabales</taxon>
        <taxon>Fabaceae</taxon>
        <taxon>Papilionoideae</taxon>
        <taxon>50 kb inversion clade</taxon>
        <taxon>NPAAA clade</taxon>
        <taxon>indigoferoid/millettioid clade</taxon>
        <taxon>Abreae</taxon>
        <taxon>Abrus</taxon>
    </lineage>
</organism>
<evidence type="ECO:0000256" key="6">
    <source>
        <dbReference type="SAM" id="Phobius"/>
    </source>
</evidence>
<proteinExistence type="inferred from homology"/>
<evidence type="ECO:0000256" key="1">
    <source>
        <dbReference type="ARBA" id="ARBA00004141"/>
    </source>
</evidence>
<dbReference type="InterPro" id="IPR000109">
    <property type="entry name" value="POT_fam"/>
</dbReference>
<feature type="transmembrane region" description="Helical" evidence="6">
    <location>
        <begin position="12"/>
        <end position="32"/>
    </location>
</feature>
<dbReference type="SUPFAM" id="SSF103473">
    <property type="entry name" value="MFS general substrate transporter"/>
    <property type="match status" value="1"/>
</dbReference>
<evidence type="ECO:0000313" key="7">
    <source>
        <dbReference type="Proteomes" id="UP000694853"/>
    </source>
</evidence>
<dbReference type="OrthoDB" id="8904098at2759"/>
<evidence type="ECO:0000256" key="5">
    <source>
        <dbReference type="ARBA" id="ARBA00023136"/>
    </source>
</evidence>
<sequence>MTAVVYLQNKNWSLGFGTLSLLMMCAIIIFFVGTRVYVYVPAEGSIFSSIAQVFVAAYKKHHHQNPSKEEESAYYDPPLEDDETLKMPLTKQLRCLNKAALIQDTEVDAQGQVTNSWRLCSIQQVEEVKCLIKMLPIWASGIVCLIPNAQQSTFPISQAMKMDRHLGPHFEIPAASFGVASLITIGIWLPCYELFVQPALAKITKHEEGLTSLQKIIVGNIFSIFTMVTAGLVEGKRRGVAMSHGIALDGTTSISAMWLVPQYVLLGFCEVFTIVGHIQFYNSESPEKMKSIGNSLQFLVLAFSNYIGTLVVDIVHKVTQKLGRTDWLNDDINAGRLDYYYHLIAGLGALNLVYLMFCVKRYSYKFNVKVKVVDTA</sequence>
<feature type="transmembrane region" description="Helical" evidence="6">
    <location>
        <begin position="339"/>
        <end position="359"/>
    </location>
</feature>
<dbReference type="GO" id="GO:0016020">
    <property type="term" value="C:membrane"/>
    <property type="evidence" value="ECO:0007669"/>
    <property type="project" value="UniProtKB-SubCell"/>
</dbReference>
<dbReference type="GeneID" id="113870385"/>
<keyword evidence="4 6" id="KW-1133">Transmembrane helix</keyword>
<reference evidence="7" key="1">
    <citation type="journal article" date="2019" name="Toxins">
        <title>Detection of Abrin-Like and Prepropulchellin-Like Toxin Genes and Transcripts Using Whole Genome Sequencing and Full-Length Transcript Sequencing of Abrus precatorius.</title>
        <authorList>
            <person name="Hovde B.T."/>
            <person name="Daligault H.E."/>
            <person name="Hanschen E.R."/>
            <person name="Kunde Y.A."/>
            <person name="Johnson M.B."/>
            <person name="Starkenburg S.R."/>
            <person name="Johnson S.L."/>
        </authorList>
    </citation>
    <scope>NUCLEOTIDE SEQUENCE [LARGE SCALE GENOMIC DNA]</scope>
</reference>
<gene>
    <name evidence="8" type="primary">LOC113870385</name>
</gene>
<keyword evidence="5 6" id="KW-0472">Membrane</keyword>
<dbReference type="Pfam" id="PF00854">
    <property type="entry name" value="PTR2"/>
    <property type="match status" value="1"/>
</dbReference>
<comment type="subcellular location">
    <subcellularLocation>
        <location evidence="1">Membrane</location>
        <topology evidence="1">Multi-pass membrane protein</topology>
    </subcellularLocation>
</comment>
<evidence type="ECO:0000256" key="3">
    <source>
        <dbReference type="ARBA" id="ARBA00022692"/>
    </source>
</evidence>
<feature type="transmembrane region" description="Helical" evidence="6">
    <location>
        <begin position="170"/>
        <end position="189"/>
    </location>
</feature>
<dbReference type="GO" id="GO:0022857">
    <property type="term" value="F:transmembrane transporter activity"/>
    <property type="evidence" value="ECO:0007669"/>
    <property type="project" value="InterPro"/>
</dbReference>
<reference evidence="8" key="2">
    <citation type="submission" date="2025-08" db="UniProtKB">
        <authorList>
            <consortium name="RefSeq"/>
        </authorList>
    </citation>
    <scope>IDENTIFICATION</scope>
    <source>
        <tissue evidence="8">Young leaves</tissue>
    </source>
</reference>
<comment type="similarity">
    <text evidence="2">Belongs to the major facilitator superfamily. Proton-dependent oligopeptide transporter (POT/PTR) (TC 2.A.17) family.</text>
</comment>